<dbReference type="EMBL" id="SRSO01000016">
    <property type="protein sequence ID" value="TGV02133.1"/>
    <property type="molecule type" value="Genomic_DNA"/>
</dbReference>
<evidence type="ECO:0000313" key="5">
    <source>
        <dbReference type="EMBL" id="TGV02133.1"/>
    </source>
</evidence>
<dbReference type="InterPro" id="IPR028994">
    <property type="entry name" value="Integrin_alpha_N"/>
</dbReference>
<dbReference type="SUPFAM" id="SSF69318">
    <property type="entry name" value="Integrin alpha N-terminal domain"/>
    <property type="match status" value="2"/>
</dbReference>
<keyword evidence="2" id="KW-0964">Secreted</keyword>
<name>A0A4S1DW52_9FLAO</name>
<dbReference type="InterPro" id="IPR022385">
    <property type="entry name" value="Rhs_assc_core"/>
</dbReference>
<dbReference type="Gene3D" id="2.180.10.10">
    <property type="entry name" value="RHS repeat-associated core"/>
    <property type="match status" value="2"/>
</dbReference>
<dbReference type="InterPro" id="IPR006530">
    <property type="entry name" value="YD"/>
</dbReference>
<proteinExistence type="predicted"/>
<reference evidence="5 6" key="1">
    <citation type="submission" date="2019-04" db="EMBL/GenBank/DDBJ databases">
        <authorList>
            <person name="Liu A."/>
        </authorList>
    </citation>
    <scope>NUCLEOTIDE SEQUENCE [LARGE SCALE GENOMIC DNA]</scope>
    <source>
        <strain evidence="5 6">RZ03</strain>
    </source>
</reference>
<dbReference type="PANTHER" id="PTHR32305">
    <property type="match status" value="1"/>
</dbReference>
<gene>
    <name evidence="5" type="ORF">EM932_12255</name>
</gene>
<dbReference type="Proteomes" id="UP000307602">
    <property type="component" value="Unassembled WGS sequence"/>
</dbReference>
<comment type="subcellular location">
    <subcellularLocation>
        <location evidence="1">Secreted</location>
    </subcellularLocation>
</comment>
<evidence type="ECO:0000256" key="3">
    <source>
        <dbReference type="ARBA" id="ARBA00023026"/>
    </source>
</evidence>
<sequence>MKKTLFILFCFFIVKSGFSQDTFTYKTVNASNVTETTILLEGAEAPPNSGGTTGKSSGFAAKGGTVTNGILGSLSVSPTGGANYTIPINVPAGLNGVTPEIALTFNSQSGNGIAGYGWNISGLSFITRIPSTQYHDGVIDAVDFDLQDRFALDGQRLIIKSGTYGTNGAVYQTEQYSNIKIVSYGTHPETGVEGPRYFKVFYPDGSIAHYGYNDDSRGHLSYAISYWENPQGVRINYIYTTVGNVLRLEKITYGARGTSTPINDIEFEYSQCYGEASYVNGVLFGSNNILNTIKVKGNGTAYRNYVLSSSENVAGDYLRYYRLDAVNEYTGDNQLNRGVTFNYGFTNRYLYESNYPFGGLNLTNIEKRNAKVETLDISGDGKLDFIVYPTTGVDTKKKFWLFSDLGGLNYGIEVNTGEFEEIFPVSWLNHQNKLLANQGLAVVQNSGSTQVKFKVYSSGGAAQPIAYKYEKTWTAPTHSGSQRVPLKYLSGDFDGDGLSDVIAVEENYSGSSISKTHLIKLDRRLTSNFSSYLGNLQSQLASTDKLYAYDVTGDGKTNILQFREGRVYVYGLNESNNGLQFLWDTVHADIRIDYPILFGDYNGDAKTDFITFRGPYSKDFATFSSMGNDFNVDSNTFLFEYESDYEQNGVFYGHNLIPMDADGDGITDIVDYSTKTYSNSSTGEHTLKVYINYPHLNYPQADDYQPNFIPWGDTSPGQSATLKTFPIPIFLTSDKSSNNLELASISNDRVTSFVFEKDTREDMTLKTIVNNGVTTEIKYDQINPYYSDPNDPSYFSAYTQSYGQIYPYVNVNVAPAFKVVREMTQTGDNITRTKQFLYKGAVSNTSGLGFIGFEELKQTNWYGNGVGTLWTVSKHDPMLRNAVTEQWVAETSSSSPGQYVSKTDYFYDYDLISNPGSPSAPDYDVTIIRNTAISGAETDQAEQAVYLRTGFYSLGSNGTYLGQTLAPEEQPGASGYAGVANLRLNKIEQDNGLTGVSTTETYTYDQYNNPTKTYRTFPGGSNTVTFEYSNNVAATNNTYHVGRPTKKKATNTLSGNTFSTEEQYSYSNNLVSETKIKGNGTSWLTTAFTYDANGNVTQKTISSDGVSSRTESYEYVGYGQRFLTKSIDTEGLETTFTYNANTGNLLTTTNPYGLVTTFEYDKWERPVKEIDYLGKETVFGYTPQTGGGMKETTDYATGAKEETIYNAFGWVTKSGSLSLDNQWVHTSFEYDVAGRLTRESEPYTGAASQWNTTGYDAYGRVVSQALFTGRVISTSYSNLTTTVNDGTKTVTTTVDALGNAVSVQDPGGTINYTHYANGAVKTADYDGNVVSTTIDGWGRKISLNDPAAGNYTYSYNNYGELLTETSPKGSTTYAYDAYGKPTSKTMTGDLTDHTLTYVYDNATKLISSITGQDNTNSRAYSYNYTYDTYKRPSTIKENTGLAEFELQYTYDTYGRVHKETQIGKNLGNAVSSTITTRNVYDASGILSEIWNDGTPDKLWELDAINARGQALTINLGNGMAKTKTYDSYGYITKIEDKETGSVPTPEVALHTTYSFNQQRGTLTSRNNVDFNHQENFGYDNLDRLTTIGGAVSKTKTYDTRGRITNNTDLGDYVYETSSKYRLKEITPNASGETYFQAHPTQQITYNAFKKPIDIHETGHGRVSFEYGPMMNRSHAYYGGEDESKLDRRYRKHYSAITGTEIVEDTQTSSTKIITYVGGDAYTAPIAHIKRTVNNAIDEYHYLHRDYLGSILAITDADGDVIEKRQFGAWGSVDKFLDSSGTTFNHQSLLNRGYTGHEHFFEVSLIHMNGRMYDPQVGRFLSPDNHIQEPFNTQNYNRYGYVLNNPLMYTDPTGEMFGGPDRPGGGWFGLLYFGLRSLFGGYNSYGSYGSYQSTAPIPTNTGNGLTTPRTPNPDWNFETPNIVSRYYSSLWNGFKGRLNSTANGISSFFSDPFGTIGKAWDSHWETVSNPISFFNSLDETFAQYNPTHQMIRNATMAFHSDDFASTFGRLNGEALADKTVEGAGLALGGISGRVFSGLGRISTFSSKVLGTAQATGTRGHAFLSRIVAARYALDPRVSRVTLDLGYKRLLGEGAFKWGPRPDVGVLFKSGRVKIFEIGSKTDNLRKLRFRNERFMNRKDVDVTGTVRVYSGARYLNWIWPK</sequence>
<dbReference type="NCBIfam" id="TIGR01643">
    <property type="entry name" value="YD_repeat_2x"/>
    <property type="match status" value="2"/>
</dbReference>
<dbReference type="OrthoDB" id="6225685at2"/>
<evidence type="ECO:0000256" key="1">
    <source>
        <dbReference type="ARBA" id="ARBA00004613"/>
    </source>
</evidence>
<keyword evidence="6" id="KW-1185">Reference proteome</keyword>
<keyword evidence="3" id="KW-0843">Virulence</keyword>
<dbReference type="GO" id="GO:0005737">
    <property type="term" value="C:cytoplasm"/>
    <property type="evidence" value="ECO:0007669"/>
    <property type="project" value="InterPro"/>
</dbReference>
<protein>
    <recommendedName>
        <fullName evidence="7">Insecticide toxin TcdB middle/N-terminal domain-containing protein</fullName>
    </recommendedName>
</protein>
<comment type="caution">
    <text evidence="5">The sequence shown here is derived from an EMBL/GenBank/DDBJ whole genome shotgun (WGS) entry which is preliminary data.</text>
</comment>
<accession>A0A4S1DW52</accession>
<dbReference type="NCBIfam" id="TIGR03696">
    <property type="entry name" value="Rhs_assc_core"/>
    <property type="match status" value="1"/>
</dbReference>
<evidence type="ECO:0000256" key="4">
    <source>
        <dbReference type="SAM" id="SignalP"/>
    </source>
</evidence>
<dbReference type="InterPro" id="IPR050708">
    <property type="entry name" value="T6SS_VgrG/RHS"/>
</dbReference>
<dbReference type="Pfam" id="PF03534">
    <property type="entry name" value="SpvB"/>
    <property type="match status" value="1"/>
</dbReference>
<keyword evidence="4" id="KW-0732">Signal</keyword>
<evidence type="ECO:0000256" key="2">
    <source>
        <dbReference type="ARBA" id="ARBA00022525"/>
    </source>
</evidence>
<dbReference type="GO" id="GO:0005576">
    <property type="term" value="C:extracellular region"/>
    <property type="evidence" value="ECO:0007669"/>
    <property type="project" value="UniProtKB-SubCell"/>
</dbReference>
<feature type="chain" id="PRO_5020194566" description="Insecticide toxin TcdB middle/N-terminal domain-containing protein" evidence="4">
    <location>
        <begin position="20"/>
        <end position="2160"/>
    </location>
</feature>
<dbReference type="InterPro" id="IPR003284">
    <property type="entry name" value="Sal_SpvB"/>
</dbReference>
<evidence type="ECO:0000313" key="6">
    <source>
        <dbReference type="Proteomes" id="UP000307602"/>
    </source>
</evidence>
<evidence type="ECO:0008006" key="7">
    <source>
        <dbReference type="Google" id="ProtNLM"/>
    </source>
</evidence>
<feature type="signal peptide" evidence="4">
    <location>
        <begin position="1"/>
        <end position="19"/>
    </location>
</feature>
<dbReference type="PANTHER" id="PTHR32305:SF17">
    <property type="entry name" value="TRNA NUCLEASE WAPA"/>
    <property type="match status" value="1"/>
</dbReference>
<organism evidence="5 6">
    <name type="scientific">Flavivirga rizhaonensis</name>
    <dbReference type="NCBI Taxonomy" id="2559571"/>
    <lineage>
        <taxon>Bacteria</taxon>
        <taxon>Pseudomonadati</taxon>
        <taxon>Bacteroidota</taxon>
        <taxon>Flavobacteriia</taxon>
        <taxon>Flavobacteriales</taxon>
        <taxon>Flavobacteriaceae</taxon>
        <taxon>Flavivirga</taxon>
    </lineage>
</organism>